<dbReference type="Gene3D" id="1.20.1050.10">
    <property type="match status" value="1"/>
</dbReference>
<dbReference type="InterPro" id="IPR004045">
    <property type="entry name" value="Glutathione_S-Trfase_N"/>
</dbReference>
<dbReference type="FunFam" id="3.30.70.1010:FF:000001">
    <property type="entry name" value="Elongation factor 1-gamma 1"/>
    <property type="match status" value="1"/>
</dbReference>
<dbReference type="InterPro" id="IPR001662">
    <property type="entry name" value="EF1B_G_C"/>
</dbReference>
<dbReference type="PANTHER" id="PTHR43986">
    <property type="entry name" value="ELONGATION FACTOR 1-GAMMA"/>
    <property type="match status" value="1"/>
</dbReference>
<dbReference type="SUPFAM" id="SSF89942">
    <property type="entry name" value="eEF1-gamma domain"/>
    <property type="match status" value="1"/>
</dbReference>
<dbReference type="GO" id="GO:0005737">
    <property type="term" value="C:cytoplasm"/>
    <property type="evidence" value="ECO:0007669"/>
    <property type="project" value="TreeGrafter"/>
</dbReference>
<dbReference type="EMBL" id="HBHQ01001638">
    <property type="protein sequence ID" value="CAD9809217.1"/>
    <property type="molecule type" value="Transcribed_RNA"/>
</dbReference>
<dbReference type="PROSITE" id="PS50040">
    <property type="entry name" value="EF1G_C"/>
    <property type="match status" value="1"/>
</dbReference>
<dbReference type="SFLD" id="SFLDS00019">
    <property type="entry name" value="Glutathione_Transferase_(cytos"/>
    <property type="match status" value="1"/>
</dbReference>
<dbReference type="Pfam" id="PF02798">
    <property type="entry name" value="GST_N"/>
    <property type="match status" value="1"/>
</dbReference>
<dbReference type="AlphaFoldDB" id="A0A7S2U5L6"/>
<dbReference type="PROSITE" id="PS50404">
    <property type="entry name" value="GST_NTER"/>
    <property type="match status" value="1"/>
</dbReference>
<proteinExistence type="predicted"/>
<accession>A0A7S2U5L6</accession>
<feature type="region of interest" description="Disordered" evidence="4">
    <location>
        <begin position="215"/>
        <end position="244"/>
    </location>
</feature>
<dbReference type="InterPro" id="IPR010987">
    <property type="entry name" value="Glutathione-S-Trfase_C-like"/>
</dbReference>
<reference evidence="8" key="1">
    <citation type="submission" date="2021-01" db="EMBL/GenBank/DDBJ databases">
        <authorList>
            <person name="Corre E."/>
            <person name="Pelletier E."/>
            <person name="Niang G."/>
            <person name="Scheremetjew M."/>
            <person name="Finn R."/>
            <person name="Kale V."/>
            <person name="Holt S."/>
            <person name="Cochrane G."/>
            <person name="Meng A."/>
            <person name="Brown T."/>
            <person name="Cohen L."/>
        </authorList>
    </citation>
    <scope>NUCLEOTIDE SEQUENCE</scope>
    <source>
        <strain evidence="8">CCMP2084</strain>
    </source>
</reference>
<evidence type="ECO:0000259" key="7">
    <source>
        <dbReference type="PROSITE" id="PS50405"/>
    </source>
</evidence>
<name>A0A7S2U5L6_9STRA</name>
<dbReference type="SUPFAM" id="SSF52833">
    <property type="entry name" value="Thioredoxin-like"/>
    <property type="match status" value="1"/>
</dbReference>
<evidence type="ECO:0000256" key="1">
    <source>
        <dbReference type="ARBA" id="ARBA00022768"/>
    </source>
</evidence>
<dbReference type="PROSITE" id="PS50405">
    <property type="entry name" value="GST_CTER"/>
    <property type="match status" value="1"/>
</dbReference>
<feature type="domain" description="GST N-terminal" evidence="6">
    <location>
        <begin position="2"/>
        <end position="77"/>
    </location>
</feature>
<dbReference type="CDD" id="cd03181">
    <property type="entry name" value="GST_C_EF1Bgamma_like"/>
    <property type="match status" value="1"/>
</dbReference>
<dbReference type="SMART" id="SM01183">
    <property type="entry name" value="EF1G"/>
    <property type="match status" value="1"/>
</dbReference>
<sequence length="415" mass="45860">MATYNLHAPAGSFRAFKALIAAEYNGVDVKVEEPFNATKVKALSPTGKAPVLETKAGVVFESNAIARHIASLRRDTGLTGSTLYEEAAVDSWVDFGANEVELPASVWFYPVAGYMPFSAPAYEKSKADLAAALAIINDHLLDKTYLVGDQITLADICVVSALLYPMKLVCDKAYLKPFGNVVRWFQTCVNQPEFKAVVGSVTMCKKEMPAAGQEAPKAAAAGGGDAKKSKKKKKEKEADVEAPPAAVKKAEHPYKIMDKESPSTFNMDVWKKTYSNAKTYEEGMAAFWEMYDNEGYTLWYQNYNYNEENKRTFMTSNAIGGFQQRSDEVRKWAFGVMDVLGTEETVLEIKGVWLLRGDTTEHLCNANDDANWYTWTKLAGKGLAPTAEVKAQVAAFWCSENELEGKPIQDSKVFK</sequence>
<evidence type="ECO:0000259" key="5">
    <source>
        <dbReference type="PROSITE" id="PS50040"/>
    </source>
</evidence>
<dbReference type="SUPFAM" id="SSF47616">
    <property type="entry name" value="GST C-terminal domain-like"/>
    <property type="match status" value="1"/>
</dbReference>
<keyword evidence="2 3" id="KW-0648">Protein biosynthesis</keyword>
<evidence type="ECO:0008006" key="9">
    <source>
        <dbReference type="Google" id="ProtNLM"/>
    </source>
</evidence>
<gene>
    <name evidence="8" type="ORF">ASEP1449_LOCUS1039</name>
</gene>
<dbReference type="FunFam" id="1.20.1050.10:FF:000006">
    <property type="entry name" value="Elongation factor 1 gamma"/>
    <property type="match status" value="1"/>
</dbReference>
<dbReference type="InterPro" id="IPR050802">
    <property type="entry name" value="EF-GSTs"/>
</dbReference>
<evidence type="ECO:0000256" key="4">
    <source>
        <dbReference type="SAM" id="MobiDB-lite"/>
    </source>
</evidence>
<dbReference type="InterPro" id="IPR004046">
    <property type="entry name" value="GST_C"/>
</dbReference>
<keyword evidence="1 3" id="KW-0251">Elongation factor</keyword>
<feature type="domain" description="EF-1-gamma C-terminal" evidence="5">
    <location>
        <begin position="250"/>
        <end position="415"/>
    </location>
</feature>
<evidence type="ECO:0000313" key="8">
    <source>
        <dbReference type="EMBL" id="CAD9809217.1"/>
    </source>
</evidence>
<feature type="domain" description="GST C-terminal" evidence="7">
    <location>
        <begin position="82"/>
        <end position="210"/>
    </location>
</feature>
<dbReference type="Gene3D" id="3.40.30.10">
    <property type="entry name" value="Glutaredoxin"/>
    <property type="match status" value="1"/>
</dbReference>
<dbReference type="PANTHER" id="PTHR43986:SF1">
    <property type="entry name" value="ELONGATION FACTOR 1-GAMMA"/>
    <property type="match status" value="1"/>
</dbReference>
<evidence type="ECO:0000259" key="6">
    <source>
        <dbReference type="PROSITE" id="PS50404"/>
    </source>
</evidence>
<dbReference type="Pfam" id="PF00043">
    <property type="entry name" value="GST_C"/>
    <property type="match status" value="1"/>
</dbReference>
<dbReference type="Pfam" id="PF00647">
    <property type="entry name" value="EF1G"/>
    <property type="match status" value="1"/>
</dbReference>
<dbReference type="InterPro" id="IPR036433">
    <property type="entry name" value="EF1B_G_C_sf"/>
</dbReference>
<dbReference type="InterPro" id="IPR036282">
    <property type="entry name" value="Glutathione-S-Trfase_C_sf"/>
</dbReference>
<dbReference type="InterPro" id="IPR036249">
    <property type="entry name" value="Thioredoxin-like_sf"/>
</dbReference>
<organism evidence="8">
    <name type="scientific">Attheya septentrionalis</name>
    <dbReference type="NCBI Taxonomy" id="420275"/>
    <lineage>
        <taxon>Eukaryota</taxon>
        <taxon>Sar</taxon>
        <taxon>Stramenopiles</taxon>
        <taxon>Ochrophyta</taxon>
        <taxon>Bacillariophyta</taxon>
        <taxon>Coscinodiscophyceae</taxon>
        <taxon>Chaetocerotophycidae</taxon>
        <taxon>Chaetocerotales</taxon>
        <taxon>Attheyaceae</taxon>
        <taxon>Attheya</taxon>
    </lineage>
</organism>
<dbReference type="GO" id="GO:0005634">
    <property type="term" value="C:nucleus"/>
    <property type="evidence" value="ECO:0007669"/>
    <property type="project" value="TreeGrafter"/>
</dbReference>
<evidence type="ECO:0000256" key="3">
    <source>
        <dbReference type="PROSITE-ProRule" id="PRU00519"/>
    </source>
</evidence>
<dbReference type="InterPro" id="IPR040079">
    <property type="entry name" value="Glutathione_S-Trfase"/>
</dbReference>
<dbReference type="GO" id="GO:0003746">
    <property type="term" value="F:translation elongation factor activity"/>
    <property type="evidence" value="ECO:0007669"/>
    <property type="project" value="UniProtKB-UniRule"/>
</dbReference>
<protein>
    <recommendedName>
        <fullName evidence="9">Elongation factor 1-gamma</fullName>
    </recommendedName>
</protein>
<dbReference type="Gene3D" id="3.30.70.1010">
    <property type="entry name" value="Translation elongation factor EF1B, gamma chain, conserved domain"/>
    <property type="match status" value="1"/>
</dbReference>
<evidence type="ECO:0000256" key="2">
    <source>
        <dbReference type="ARBA" id="ARBA00022917"/>
    </source>
</evidence>